<gene>
    <name evidence="1" type="ORF">M408DRAFT_45846</name>
</gene>
<dbReference type="Proteomes" id="UP000054097">
    <property type="component" value="Unassembled WGS sequence"/>
</dbReference>
<dbReference type="AlphaFoldDB" id="A0A0C2X501"/>
<proteinExistence type="predicted"/>
<sequence>GLDPKSMDSEGWLRCDDGILLWIPEDCRRGVTSHAIRTIPPDARRRYVRLDLSNFKYGSSWTDI</sequence>
<feature type="non-terminal residue" evidence="1">
    <location>
        <position position="1"/>
    </location>
</feature>
<protein>
    <submittedName>
        <fullName evidence="1">Uncharacterized protein</fullName>
    </submittedName>
</protein>
<dbReference type="OrthoDB" id="10404329at2759"/>
<evidence type="ECO:0000313" key="2">
    <source>
        <dbReference type="Proteomes" id="UP000054097"/>
    </source>
</evidence>
<feature type="non-terminal residue" evidence="1">
    <location>
        <position position="64"/>
    </location>
</feature>
<evidence type="ECO:0000313" key="1">
    <source>
        <dbReference type="EMBL" id="KIM33183.1"/>
    </source>
</evidence>
<reference evidence="2" key="2">
    <citation type="submission" date="2015-01" db="EMBL/GenBank/DDBJ databases">
        <title>Evolutionary Origins and Diversification of the Mycorrhizal Mutualists.</title>
        <authorList>
            <consortium name="DOE Joint Genome Institute"/>
            <consortium name="Mycorrhizal Genomics Consortium"/>
            <person name="Kohler A."/>
            <person name="Kuo A."/>
            <person name="Nagy L.G."/>
            <person name="Floudas D."/>
            <person name="Copeland A."/>
            <person name="Barry K.W."/>
            <person name="Cichocki N."/>
            <person name="Veneault-Fourrey C."/>
            <person name="LaButti K."/>
            <person name="Lindquist E.A."/>
            <person name="Lipzen A."/>
            <person name="Lundell T."/>
            <person name="Morin E."/>
            <person name="Murat C."/>
            <person name="Riley R."/>
            <person name="Ohm R."/>
            <person name="Sun H."/>
            <person name="Tunlid A."/>
            <person name="Henrissat B."/>
            <person name="Grigoriev I.V."/>
            <person name="Hibbett D.S."/>
            <person name="Martin F."/>
        </authorList>
    </citation>
    <scope>NUCLEOTIDE SEQUENCE [LARGE SCALE GENOMIC DNA]</scope>
    <source>
        <strain evidence="2">MAFF 305830</strain>
    </source>
</reference>
<dbReference type="HOGENOM" id="CLU_2943256_0_0_1"/>
<dbReference type="EMBL" id="KN824278">
    <property type="protein sequence ID" value="KIM33183.1"/>
    <property type="molecule type" value="Genomic_DNA"/>
</dbReference>
<name>A0A0C2X501_SERVB</name>
<organism evidence="1 2">
    <name type="scientific">Serendipita vermifera MAFF 305830</name>
    <dbReference type="NCBI Taxonomy" id="933852"/>
    <lineage>
        <taxon>Eukaryota</taxon>
        <taxon>Fungi</taxon>
        <taxon>Dikarya</taxon>
        <taxon>Basidiomycota</taxon>
        <taxon>Agaricomycotina</taxon>
        <taxon>Agaricomycetes</taxon>
        <taxon>Sebacinales</taxon>
        <taxon>Serendipitaceae</taxon>
        <taxon>Serendipita</taxon>
    </lineage>
</organism>
<keyword evidence="2" id="KW-1185">Reference proteome</keyword>
<accession>A0A0C2X501</accession>
<reference evidence="1 2" key="1">
    <citation type="submission" date="2014-04" db="EMBL/GenBank/DDBJ databases">
        <authorList>
            <consortium name="DOE Joint Genome Institute"/>
            <person name="Kuo A."/>
            <person name="Zuccaro A."/>
            <person name="Kohler A."/>
            <person name="Nagy L.G."/>
            <person name="Floudas D."/>
            <person name="Copeland A."/>
            <person name="Barry K.W."/>
            <person name="Cichocki N."/>
            <person name="Veneault-Fourrey C."/>
            <person name="LaButti K."/>
            <person name="Lindquist E.A."/>
            <person name="Lipzen A."/>
            <person name="Lundell T."/>
            <person name="Morin E."/>
            <person name="Murat C."/>
            <person name="Sun H."/>
            <person name="Tunlid A."/>
            <person name="Henrissat B."/>
            <person name="Grigoriev I.V."/>
            <person name="Hibbett D.S."/>
            <person name="Martin F."/>
            <person name="Nordberg H.P."/>
            <person name="Cantor M.N."/>
            <person name="Hua S.X."/>
        </authorList>
    </citation>
    <scope>NUCLEOTIDE SEQUENCE [LARGE SCALE GENOMIC DNA]</scope>
    <source>
        <strain evidence="1 2">MAFF 305830</strain>
    </source>
</reference>